<dbReference type="WBParaSite" id="ACRNAN_scaffold16698.g9780.t1">
    <property type="protein sequence ID" value="ACRNAN_scaffold16698.g9780.t1"/>
    <property type="gene ID" value="ACRNAN_scaffold16698.g9780"/>
</dbReference>
<evidence type="ECO:0000256" key="1">
    <source>
        <dbReference type="SAM" id="MobiDB-lite"/>
    </source>
</evidence>
<dbReference type="PANTHER" id="PTHR13447">
    <property type="entry name" value="MITOCHONDRIAL 28S RIBOSOMAL PROTEIN S28"/>
    <property type="match status" value="1"/>
</dbReference>
<evidence type="ECO:0000313" key="3">
    <source>
        <dbReference type="WBParaSite" id="ACRNAN_scaffold16698.g9780.t1"/>
    </source>
</evidence>
<accession>A0A914CZB6</accession>
<organism evidence="2 3">
    <name type="scientific">Acrobeloides nanus</name>
    <dbReference type="NCBI Taxonomy" id="290746"/>
    <lineage>
        <taxon>Eukaryota</taxon>
        <taxon>Metazoa</taxon>
        <taxon>Ecdysozoa</taxon>
        <taxon>Nematoda</taxon>
        <taxon>Chromadorea</taxon>
        <taxon>Rhabditida</taxon>
        <taxon>Tylenchina</taxon>
        <taxon>Cephalobomorpha</taxon>
        <taxon>Cephaloboidea</taxon>
        <taxon>Cephalobidae</taxon>
        <taxon>Acrobeloides</taxon>
    </lineage>
</organism>
<protein>
    <submittedName>
        <fullName evidence="3">Uncharacterized protein</fullName>
    </submittedName>
</protein>
<dbReference type="PANTHER" id="PTHR13447:SF2">
    <property type="entry name" value="SMALL RIBOSOMAL SUBUNIT PROTEIN BS1M"/>
    <property type="match status" value="1"/>
</dbReference>
<feature type="region of interest" description="Disordered" evidence="1">
    <location>
        <begin position="99"/>
        <end position="130"/>
    </location>
</feature>
<reference evidence="3" key="1">
    <citation type="submission" date="2022-11" db="UniProtKB">
        <authorList>
            <consortium name="WormBaseParasite"/>
        </authorList>
    </citation>
    <scope>IDENTIFICATION</scope>
</reference>
<dbReference type="InterPro" id="IPR019375">
    <property type="entry name" value="Ribosomal_bS1m"/>
</dbReference>
<feature type="compositionally biased region" description="Basic and acidic residues" evidence="1">
    <location>
        <begin position="99"/>
        <end position="117"/>
    </location>
</feature>
<dbReference type="GO" id="GO:0005763">
    <property type="term" value="C:mitochondrial small ribosomal subunit"/>
    <property type="evidence" value="ECO:0007669"/>
    <property type="project" value="TreeGrafter"/>
</dbReference>
<keyword evidence="2" id="KW-1185">Reference proteome</keyword>
<dbReference type="Pfam" id="PF10246">
    <property type="entry name" value="MRP-S35"/>
    <property type="match status" value="1"/>
</dbReference>
<dbReference type="AlphaFoldDB" id="A0A914CZB6"/>
<name>A0A914CZB6_9BILA</name>
<evidence type="ECO:0000313" key="2">
    <source>
        <dbReference type="Proteomes" id="UP000887540"/>
    </source>
</evidence>
<sequence>MQLADFNGRLVLGEIYHRHADDLYIDLGLKFPMICKTPELHREKYVIGATVLIKLFNPELSEPFLGAKKEITILETDGHLLGLYDRDVVEGIKDAKKELRTSTDPTAKEKSKKKLEELTSQPGAIREYIK</sequence>
<dbReference type="Proteomes" id="UP000887540">
    <property type="component" value="Unplaced"/>
</dbReference>
<proteinExistence type="predicted"/>